<evidence type="ECO:0000313" key="3">
    <source>
        <dbReference type="EMBL" id="CAB9510118.1"/>
    </source>
</evidence>
<dbReference type="AlphaFoldDB" id="A0A9N8HGY7"/>
<evidence type="ECO:0000313" key="4">
    <source>
        <dbReference type="Proteomes" id="UP001153069"/>
    </source>
</evidence>
<dbReference type="EMBL" id="CAICTM010000420">
    <property type="protein sequence ID" value="CAB9510118.1"/>
    <property type="molecule type" value="Genomic_DNA"/>
</dbReference>
<keyword evidence="2" id="KW-1133">Transmembrane helix</keyword>
<gene>
    <name evidence="3" type="ORF">SEMRO_421_G139460.1</name>
</gene>
<evidence type="ECO:0000256" key="2">
    <source>
        <dbReference type="SAM" id="Phobius"/>
    </source>
</evidence>
<keyword evidence="2" id="KW-0472">Membrane</keyword>
<dbReference type="OrthoDB" id="42643at2759"/>
<dbReference type="Proteomes" id="UP001153069">
    <property type="component" value="Unassembled WGS sequence"/>
</dbReference>
<proteinExistence type="predicted"/>
<keyword evidence="2" id="KW-0812">Transmembrane</keyword>
<feature type="transmembrane region" description="Helical" evidence="2">
    <location>
        <begin position="20"/>
        <end position="38"/>
    </location>
</feature>
<dbReference type="Gene3D" id="3.40.50.300">
    <property type="entry name" value="P-loop containing nucleotide triphosphate hydrolases"/>
    <property type="match status" value="1"/>
</dbReference>
<sequence>METPVVGSNNNSVVKHLRLIVIVIGLLMAEFCLQSIYYQQRHEKSSSALGWYMDTAAVEVPKSDKFISALDLKQCVFPVYFEKSQFNFKLKNNAFVEPGKWRERNKKFYGLQDAKHVHKFLVKTENNRKQALEKNPKLPPLKRNITFVHIGKAGGSTIACSLRWGRQYIQNHCDNIDYDAIDNYDPKTAKRPYIPESAISRHVNCYTHWRMHLSCMYMHGDHPFSGMDPTKSDRNPFGSRRLLEGSKQPVLPKRHNDFLVNLRSPLDRIASWFTYEHIENHGIVYKDRQYHCGQVVLGSCYRHFEHLTTIGLGFPRPSPNQPLKVGTNLSATECSHWAWAAVQGNMPADYHNAFNYEWYAHRLLDDSLNSQADMFVLRVEHLEQDWTTVDRMLGGTGAFPSTLASRQNSAEIKPLRVPNHNTTDLGILNLCRALCEEIQVYKRFLLAAVNLSPGDVQASGDELRQRCPEERDVQPRVCPKD</sequence>
<protein>
    <submittedName>
        <fullName evidence="3">Uncharacterized protein</fullName>
    </submittedName>
</protein>
<evidence type="ECO:0000256" key="1">
    <source>
        <dbReference type="SAM" id="MobiDB-lite"/>
    </source>
</evidence>
<dbReference type="InterPro" id="IPR027417">
    <property type="entry name" value="P-loop_NTPase"/>
</dbReference>
<keyword evidence="4" id="KW-1185">Reference proteome</keyword>
<reference evidence="3" key="1">
    <citation type="submission" date="2020-06" db="EMBL/GenBank/DDBJ databases">
        <authorList>
            <consortium name="Plant Systems Biology data submission"/>
        </authorList>
    </citation>
    <scope>NUCLEOTIDE SEQUENCE</scope>
    <source>
        <strain evidence="3">D6</strain>
    </source>
</reference>
<accession>A0A9N8HGY7</accession>
<organism evidence="3 4">
    <name type="scientific">Seminavis robusta</name>
    <dbReference type="NCBI Taxonomy" id="568900"/>
    <lineage>
        <taxon>Eukaryota</taxon>
        <taxon>Sar</taxon>
        <taxon>Stramenopiles</taxon>
        <taxon>Ochrophyta</taxon>
        <taxon>Bacillariophyta</taxon>
        <taxon>Bacillariophyceae</taxon>
        <taxon>Bacillariophycidae</taxon>
        <taxon>Naviculales</taxon>
        <taxon>Naviculaceae</taxon>
        <taxon>Seminavis</taxon>
    </lineage>
</organism>
<comment type="caution">
    <text evidence="3">The sequence shown here is derived from an EMBL/GenBank/DDBJ whole genome shotgun (WGS) entry which is preliminary data.</text>
</comment>
<feature type="region of interest" description="Disordered" evidence="1">
    <location>
        <begin position="461"/>
        <end position="481"/>
    </location>
</feature>
<name>A0A9N8HGY7_9STRA</name>